<dbReference type="Gene3D" id="3.90.660.10">
    <property type="match status" value="1"/>
</dbReference>
<dbReference type="GO" id="GO:0016491">
    <property type="term" value="F:oxidoreductase activity"/>
    <property type="evidence" value="ECO:0007669"/>
    <property type="project" value="InterPro"/>
</dbReference>
<dbReference type="OrthoDB" id="5046242at2759"/>
<dbReference type="KEGG" id="ffu:CLAFUR5_01258"/>
<dbReference type="EMBL" id="CP090163">
    <property type="protein sequence ID" value="UJO11536.1"/>
    <property type="molecule type" value="Genomic_DNA"/>
</dbReference>
<dbReference type="InterPro" id="IPR050281">
    <property type="entry name" value="Flavin_monoamine_oxidase"/>
</dbReference>
<evidence type="ECO:0000313" key="3">
    <source>
        <dbReference type="EMBL" id="UJO11536.1"/>
    </source>
</evidence>
<sequence length="538" mass="59443">MPANDAASQNVLRAARLKSGPISIGIVGAGFAGLRAADVLLQHGFHVTMFEARDRLGGRVAQSDRLGHPTDLGPNWIHGTSDNPIMKLASQTNTKLHASDEDEVAFSSDKIALDPAETAQYSQILWDEGLIAEAFAYSKSHGDLIDKEKSLYDFFAERTEKLFSNEYPAIAKRKRFTFLQFVNTWGCYIGSPVTRQSLRYFWLEECIEGENPFVAETYSKICDAVAAPVLEHADICLNTEVVNISSGQQQDQNYSNLKQAVVVTTADGNRSSFDEVVVTVPLGFLKHRKDIFEPEIPAALDLAFDSISYGTLDKVYITFPAAFWSTSNTSHAHDPPEDSVTDAEGPPVTASDDEVGAEADGWFHWLQPEYALSTNPERWSQEAMNLAVLRADCAHPTLLFYIQGPQSKHIANMIDLAEHEQDKDAKLRAYFEPYYSLLPNYNDANPACTPSAILATAWANDRFAGYGSYSNFQVGLEDADHHIEVMRHGMPDRHIWLAGEHTAPFVALGTTTGAYWSGEAVAKRIASAYGMEKNDSRS</sequence>
<dbReference type="Gene3D" id="3.50.50.60">
    <property type="entry name" value="FAD/NAD(P)-binding domain"/>
    <property type="match status" value="1"/>
</dbReference>
<evidence type="ECO:0000256" key="1">
    <source>
        <dbReference type="SAM" id="MobiDB-lite"/>
    </source>
</evidence>
<organism evidence="3 4">
    <name type="scientific">Passalora fulva</name>
    <name type="common">Tomato leaf mold</name>
    <name type="synonym">Cladosporium fulvum</name>
    <dbReference type="NCBI Taxonomy" id="5499"/>
    <lineage>
        <taxon>Eukaryota</taxon>
        <taxon>Fungi</taxon>
        <taxon>Dikarya</taxon>
        <taxon>Ascomycota</taxon>
        <taxon>Pezizomycotina</taxon>
        <taxon>Dothideomycetes</taxon>
        <taxon>Dothideomycetidae</taxon>
        <taxon>Mycosphaerellales</taxon>
        <taxon>Mycosphaerellaceae</taxon>
        <taxon>Fulvia</taxon>
    </lineage>
</organism>
<dbReference type="Pfam" id="PF01593">
    <property type="entry name" value="Amino_oxidase"/>
    <property type="match status" value="1"/>
</dbReference>
<gene>
    <name evidence="3" type="ORF">CLAFUR5_01258</name>
</gene>
<dbReference type="AlphaFoldDB" id="A0A9Q8P398"/>
<accession>A0A9Q8P398</accession>
<feature type="region of interest" description="Disordered" evidence="1">
    <location>
        <begin position="328"/>
        <end position="353"/>
    </location>
</feature>
<name>A0A9Q8P398_PASFU</name>
<proteinExistence type="predicted"/>
<feature type="domain" description="Amine oxidase" evidence="2">
    <location>
        <begin position="31"/>
        <end position="525"/>
    </location>
</feature>
<dbReference type="PRINTS" id="PR00419">
    <property type="entry name" value="ADXRDTASE"/>
</dbReference>
<dbReference type="GO" id="GO:0050660">
    <property type="term" value="F:flavin adenine dinucleotide binding"/>
    <property type="evidence" value="ECO:0007669"/>
    <property type="project" value="TreeGrafter"/>
</dbReference>
<keyword evidence="4" id="KW-1185">Reference proteome</keyword>
<dbReference type="GO" id="GO:0006338">
    <property type="term" value="P:chromatin remodeling"/>
    <property type="evidence" value="ECO:0007669"/>
    <property type="project" value="TreeGrafter"/>
</dbReference>
<reference evidence="3" key="2">
    <citation type="journal article" date="2022" name="Microb. Genom.">
        <title>A chromosome-scale genome assembly of the tomato pathogen Cladosporium fulvum reveals a compartmentalized genome architecture and the presence of a dispensable chromosome.</title>
        <authorList>
            <person name="Zaccaron A.Z."/>
            <person name="Chen L.H."/>
            <person name="Samaras A."/>
            <person name="Stergiopoulos I."/>
        </authorList>
    </citation>
    <scope>NUCLEOTIDE SEQUENCE</scope>
    <source>
        <strain evidence="3">Race5_Kim</strain>
    </source>
</reference>
<dbReference type="PANTHER" id="PTHR10742">
    <property type="entry name" value="FLAVIN MONOAMINE OXIDASE"/>
    <property type="match status" value="1"/>
</dbReference>
<dbReference type="PANTHER" id="PTHR10742:SF414">
    <property type="entry name" value="CONTAINING AMINE OXIDASE, PUTATIVE (AFU_ORTHOLOGUE AFUA_3G12150)-RELATED"/>
    <property type="match status" value="1"/>
</dbReference>
<dbReference type="Proteomes" id="UP000756132">
    <property type="component" value="Chromosome 1"/>
</dbReference>
<dbReference type="InterPro" id="IPR002937">
    <property type="entry name" value="Amino_oxidase"/>
</dbReference>
<evidence type="ECO:0000259" key="2">
    <source>
        <dbReference type="Pfam" id="PF01593"/>
    </source>
</evidence>
<dbReference type="SUPFAM" id="SSF54373">
    <property type="entry name" value="FAD-linked reductases, C-terminal domain"/>
    <property type="match status" value="1"/>
</dbReference>
<dbReference type="RefSeq" id="XP_047755902.1">
    <property type="nucleotide sequence ID" value="XM_047900406.1"/>
</dbReference>
<dbReference type="InterPro" id="IPR036188">
    <property type="entry name" value="FAD/NAD-bd_sf"/>
</dbReference>
<evidence type="ECO:0000313" key="4">
    <source>
        <dbReference type="Proteomes" id="UP000756132"/>
    </source>
</evidence>
<dbReference type="GO" id="GO:0003682">
    <property type="term" value="F:chromatin binding"/>
    <property type="evidence" value="ECO:0007669"/>
    <property type="project" value="TreeGrafter"/>
</dbReference>
<dbReference type="GeneID" id="71981136"/>
<dbReference type="SUPFAM" id="SSF51905">
    <property type="entry name" value="FAD/NAD(P)-binding domain"/>
    <property type="match status" value="1"/>
</dbReference>
<protein>
    <submittedName>
        <fullName evidence="3">Polyamine oxidase 4</fullName>
    </submittedName>
</protein>
<reference evidence="3" key="1">
    <citation type="submission" date="2021-12" db="EMBL/GenBank/DDBJ databases">
        <authorList>
            <person name="Zaccaron A."/>
            <person name="Stergiopoulos I."/>
        </authorList>
    </citation>
    <scope>NUCLEOTIDE SEQUENCE</scope>
    <source>
        <strain evidence="3">Race5_Kim</strain>
    </source>
</reference>